<dbReference type="InterPro" id="IPR018968">
    <property type="entry name" value="Phasin"/>
</dbReference>
<evidence type="ECO:0000313" key="3">
    <source>
        <dbReference type="Proteomes" id="UP000321776"/>
    </source>
</evidence>
<dbReference type="AlphaFoldDB" id="A0A5C6VB45"/>
<organism evidence="2 3">
    <name type="scientific">Paraburkholderia azotifigens</name>
    <dbReference type="NCBI Taxonomy" id="2057004"/>
    <lineage>
        <taxon>Bacteria</taxon>
        <taxon>Pseudomonadati</taxon>
        <taxon>Pseudomonadota</taxon>
        <taxon>Betaproteobacteria</taxon>
        <taxon>Burkholderiales</taxon>
        <taxon>Burkholderiaceae</taxon>
        <taxon>Paraburkholderia</taxon>
    </lineage>
</organism>
<protein>
    <submittedName>
        <fullName evidence="2">Phasin family protein</fullName>
    </submittedName>
</protein>
<dbReference type="EMBL" id="VOQS01000003">
    <property type="protein sequence ID" value="TXC82409.1"/>
    <property type="molecule type" value="Genomic_DNA"/>
</dbReference>
<accession>A0A5C6VB45</accession>
<sequence length="169" mass="18224">MNTTTAVEQSANFGLRTLPGLFGLQNEAFERLQKLTHLNLAAFKTMMEEGQSALSPQKSGLPPVAGAVGLSQRFTEHAVSYSTHVREIDSQFMTAIARAGEDLRNQYTAMWIKAATSFGQKTAPFRSDAGSTAMQSAFGGMMRAQRMMQETIGRAAGTQMPGTPVTDIA</sequence>
<gene>
    <name evidence="2" type="ORF">FRZ40_18155</name>
</gene>
<dbReference type="RefSeq" id="WP_054925102.1">
    <property type="nucleotide sequence ID" value="NZ_VOQS01000003.1"/>
</dbReference>
<reference evidence="2 3" key="1">
    <citation type="journal article" date="2018" name="Int. J. Syst. Evol. Microbiol.">
        <title>Paraburkholderia azotifigens sp. nov., a nitrogen-fixing bacterium isolated from paddy soil.</title>
        <authorList>
            <person name="Choi G.M."/>
            <person name="Im W.T."/>
        </authorList>
    </citation>
    <scope>NUCLEOTIDE SEQUENCE [LARGE SCALE GENOMIC DNA]</scope>
    <source>
        <strain evidence="2 3">NF 2-5-3</strain>
    </source>
</reference>
<evidence type="ECO:0000259" key="1">
    <source>
        <dbReference type="Pfam" id="PF09361"/>
    </source>
</evidence>
<feature type="domain" description="Phasin" evidence="1">
    <location>
        <begin position="16"/>
        <end position="99"/>
    </location>
</feature>
<dbReference type="Pfam" id="PF09361">
    <property type="entry name" value="Phasin_2"/>
    <property type="match status" value="1"/>
</dbReference>
<proteinExistence type="predicted"/>
<dbReference type="Proteomes" id="UP000321776">
    <property type="component" value="Unassembled WGS sequence"/>
</dbReference>
<name>A0A5C6VB45_9BURK</name>
<comment type="caution">
    <text evidence="2">The sequence shown here is derived from an EMBL/GenBank/DDBJ whole genome shotgun (WGS) entry which is preliminary data.</text>
</comment>
<evidence type="ECO:0000313" key="2">
    <source>
        <dbReference type="EMBL" id="TXC82409.1"/>
    </source>
</evidence>